<evidence type="ECO:0000313" key="1">
    <source>
        <dbReference type="EMBL" id="GEN11835.1"/>
    </source>
</evidence>
<organism evidence="1 2">
    <name type="scientific">Myxococcus fulvus</name>
    <dbReference type="NCBI Taxonomy" id="33"/>
    <lineage>
        <taxon>Bacteria</taxon>
        <taxon>Pseudomonadati</taxon>
        <taxon>Myxococcota</taxon>
        <taxon>Myxococcia</taxon>
        <taxon>Myxococcales</taxon>
        <taxon>Cystobacterineae</taxon>
        <taxon>Myxococcaceae</taxon>
        <taxon>Myxococcus</taxon>
    </lineage>
</organism>
<dbReference type="RefSeq" id="WP_143097448.1">
    <property type="nucleotide sequence ID" value="NZ_BJXR01000050.1"/>
</dbReference>
<evidence type="ECO:0000313" key="2">
    <source>
        <dbReference type="Proteomes" id="UP000321514"/>
    </source>
</evidence>
<name>A0A511TCC1_MYXFU</name>
<protein>
    <submittedName>
        <fullName evidence="1">Uncharacterized protein</fullName>
    </submittedName>
</protein>
<comment type="caution">
    <text evidence="1">The sequence shown here is derived from an EMBL/GenBank/DDBJ whole genome shotgun (WGS) entry which is preliminary data.</text>
</comment>
<dbReference type="OrthoDB" id="5516408at2"/>
<dbReference type="Proteomes" id="UP000321514">
    <property type="component" value="Unassembled WGS sequence"/>
</dbReference>
<sequence>MSAGRTLTDLMAEVSSRARDWASVQELGVERETVVAAWRASDDPVAMLFLLAALHPGREKEKCLELATALSFFEPMRVLARTIERWSSGAFPTNGQSPFYFMRLYQRLRSAFPWVEDTRLAQLQPELAAAIRAVFPDPYTLVGPAASAPG</sequence>
<dbReference type="EMBL" id="BJXR01000050">
    <property type="protein sequence ID" value="GEN11835.1"/>
    <property type="molecule type" value="Genomic_DNA"/>
</dbReference>
<gene>
    <name evidence="1" type="ORF">MFU01_68720</name>
</gene>
<accession>A0A511TCC1</accession>
<proteinExistence type="predicted"/>
<dbReference type="AlphaFoldDB" id="A0A511TCC1"/>
<reference evidence="1 2" key="1">
    <citation type="submission" date="2019-07" db="EMBL/GenBank/DDBJ databases">
        <title>Whole genome shotgun sequence of Myxococcus fulvus NBRC 100333.</title>
        <authorList>
            <person name="Hosoyama A."/>
            <person name="Uohara A."/>
            <person name="Ohji S."/>
            <person name="Ichikawa N."/>
        </authorList>
    </citation>
    <scope>NUCLEOTIDE SEQUENCE [LARGE SCALE GENOMIC DNA]</scope>
    <source>
        <strain evidence="1 2">NBRC 100333</strain>
    </source>
</reference>